<dbReference type="AlphaFoldDB" id="A0A4D6LCT5"/>
<accession>A0A4D6LCT5</accession>
<name>A0A4D6LCT5_VIGUN</name>
<organism evidence="1 2">
    <name type="scientific">Vigna unguiculata</name>
    <name type="common">Cowpea</name>
    <dbReference type="NCBI Taxonomy" id="3917"/>
    <lineage>
        <taxon>Eukaryota</taxon>
        <taxon>Viridiplantae</taxon>
        <taxon>Streptophyta</taxon>
        <taxon>Embryophyta</taxon>
        <taxon>Tracheophyta</taxon>
        <taxon>Spermatophyta</taxon>
        <taxon>Magnoliopsida</taxon>
        <taxon>eudicotyledons</taxon>
        <taxon>Gunneridae</taxon>
        <taxon>Pentapetalae</taxon>
        <taxon>rosids</taxon>
        <taxon>fabids</taxon>
        <taxon>Fabales</taxon>
        <taxon>Fabaceae</taxon>
        <taxon>Papilionoideae</taxon>
        <taxon>50 kb inversion clade</taxon>
        <taxon>NPAAA clade</taxon>
        <taxon>indigoferoid/millettioid clade</taxon>
        <taxon>Phaseoleae</taxon>
        <taxon>Vigna</taxon>
    </lineage>
</organism>
<dbReference type="Proteomes" id="UP000501690">
    <property type="component" value="Linkage Group LG3"/>
</dbReference>
<gene>
    <name evidence="1" type="ORF">DEO72_LG3g924</name>
</gene>
<sequence length="102" mass="10805">MTLTRSCGSGSARLLDGAAAMMVGRRRRSHSGAKNLLDGAGEAVAVRCKRRNDGLACQRCARWWEVCGTVGGVRDLLGVALDVGEDEGLQKCAAAKRRNGVF</sequence>
<protein>
    <submittedName>
        <fullName evidence="1">Uncharacterized protein</fullName>
    </submittedName>
</protein>
<evidence type="ECO:0000313" key="2">
    <source>
        <dbReference type="Proteomes" id="UP000501690"/>
    </source>
</evidence>
<reference evidence="1 2" key="1">
    <citation type="submission" date="2019-04" db="EMBL/GenBank/DDBJ databases">
        <title>An improved genome assembly and genetic linkage map for asparagus bean, Vigna unguiculata ssp. sesquipedialis.</title>
        <authorList>
            <person name="Xia Q."/>
            <person name="Zhang R."/>
            <person name="Dong Y."/>
        </authorList>
    </citation>
    <scope>NUCLEOTIDE SEQUENCE [LARGE SCALE GENOMIC DNA]</scope>
    <source>
        <tissue evidence="1">Leaf</tissue>
    </source>
</reference>
<evidence type="ECO:0000313" key="1">
    <source>
        <dbReference type="EMBL" id="QCD86402.1"/>
    </source>
</evidence>
<proteinExistence type="predicted"/>
<keyword evidence="2" id="KW-1185">Reference proteome</keyword>
<dbReference type="EMBL" id="CP039347">
    <property type="protein sequence ID" value="QCD86402.1"/>
    <property type="molecule type" value="Genomic_DNA"/>
</dbReference>